<protein>
    <submittedName>
        <fullName evidence="1">Uncharacterized protein</fullName>
    </submittedName>
</protein>
<sequence length="114" mass="12291">MPSVVARPLLGAIESAAGGTAAEAQMLPSSRHPISVRKSTYIVLLTAVKPLSLCLLQPRAAEPVRSRAPYFVRRVAATHGGALCITPCYIAYIDQAWVTCRNIIQMVFSHEPCS</sequence>
<accession>A0A0D2L5T3</accession>
<dbReference type="Proteomes" id="UP000054270">
    <property type="component" value="Unassembled WGS sequence"/>
</dbReference>
<dbReference type="EMBL" id="KN817552">
    <property type="protein sequence ID" value="KJA22197.1"/>
    <property type="molecule type" value="Genomic_DNA"/>
</dbReference>
<name>A0A0D2L5T3_HYPSF</name>
<reference evidence="2" key="1">
    <citation type="submission" date="2014-04" db="EMBL/GenBank/DDBJ databases">
        <title>Evolutionary Origins and Diversification of the Mycorrhizal Mutualists.</title>
        <authorList>
            <consortium name="DOE Joint Genome Institute"/>
            <consortium name="Mycorrhizal Genomics Consortium"/>
            <person name="Kohler A."/>
            <person name="Kuo A."/>
            <person name="Nagy L.G."/>
            <person name="Floudas D."/>
            <person name="Copeland A."/>
            <person name="Barry K.W."/>
            <person name="Cichocki N."/>
            <person name="Veneault-Fourrey C."/>
            <person name="LaButti K."/>
            <person name="Lindquist E.A."/>
            <person name="Lipzen A."/>
            <person name="Lundell T."/>
            <person name="Morin E."/>
            <person name="Murat C."/>
            <person name="Riley R."/>
            <person name="Ohm R."/>
            <person name="Sun H."/>
            <person name="Tunlid A."/>
            <person name="Henrissat B."/>
            <person name="Grigoriev I.V."/>
            <person name="Hibbett D.S."/>
            <person name="Martin F."/>
        </authorList>
    </citation>
    <scope>NUCLEOTIDE SEQUENCE [LARGE SCALE GENOMIC DNA]</scope>
    <source>
        <strain evidence="2">FD-334 SS-4</strain>
    </source>
</reference>
<gene>
    <name evidence="1" type="ORF">HYPSUDRAFT_670241</name>
</gene>
<evidence type="ECO:0000313" key="2">
    <source>
        <dbReference type="Proteomes" id="UP000054270"/>
    </source>
</evidence>
<keyword evidence="2" id="KW-1185">Reference proteome</keyword>
<organism evidence="1 2">
    <name type="scientific">Hypholoma sublateritium (strain FD-334 SS-4)</name>
    <dbReference type="NCBI Taxonomy" id="945553"/>
    <lineage>
        <taxon>Eukaryota</taxon>
        <taxon>Fungi</taxon>
        <taxon>Dikarya</taxon>
        <taxon>Basidiomycota</taxon>
        <taxon>Agaricomycotina</taxon>
        <taxon>Agaricomycetes</taxon>
        <taxon>Agaricomycetidae</taxon>
        <taxon>Agaricales</taxon>
        <taxon>Agaricineae</taxon>
        <taxon>Strophariaceae</taxon>
        <taxon>Hypholoma</taxon>
    </lineage>
</organism>
<dbReference type="AlphaFoldDB" id="A0A0D2L5T3"/>
<evidence type="ECO:0000313" key="1">
    <source>
        <dbReference type="EMBL" id="KJA22197.1"/>
    </source>
</evidence>
<proteinExistence type="predicted"/>